<dbReference type="PANTHER" id="PTHR48107:SF7">
    <property type="entry name" value="RE15974P"/>
    <property type="match status" value="1"/>
</dbReference>
<proteinExistence type="inferred from homology"/>
<dbReference type="RefSeq" id="WP_099036601.1">
    <property type="nucleotide sequence ID" value="NZ_BMGJ01000020.1"/>
</dbReference>
<accession>A0ABQ1RRF6</accession>
<dbReference type="PRINTS" id="PR00080">
    <property type="entry name" value="SDRFAMILY"/>
</dbReference>
<keyword evidence="2" id="KW-0560">Oxidoreductase</keyword>
<dbReference type="EMBL" id="BMGJ01000020">
    <property type="protein sequence ID" value="GGD77859.1"/>
    <property type="molecule type" value="Genomic_DNA"/>
</dbReference>
<dbReference type="InterPro" id="IPR002347">
    <property type="entry name" value="SDR_fam"/>
</dbReference>
<dbReference type="PRINTS" id="PR00081">
    <property type="entry name" value="GDHRDH"/>
</dbReference>
<dbReference type="PANTHER" id="PTHR48107">
    <property type="entry name" value="NADPH-DEPENDENT ALDEHYDE REDUCTASE-LIKE PROTEIN, CHLOROPLASTIC-RELATED"/>
    <property type="match status" value="1"/>
</dbReference>
<dbReference type="Gene3D" id="3.40.50.720">
    <property type="entry name" value="NAD(P)-binding Rossmann-like Domain"/>
    <property type="match status" value="1"/>
</dbReference>
<dbReference type="PROSITE" id="PS00061">
    <property type="entry name" value="ADH_SHORT"/>
    <property type="match status" value="1"/>
</dbReference>
<protein>
    <submittedName>
        <fullName evidence="3">Oxidoreductase</fullName>
    </submittedName>
</protein>
<organism evidence="3 4">
    <name type="scientific">Lacimicrobium alkaliphilum</name>
    <dbReference type="NCBI Taxonomy" id="1526571"/>
    <lineage>
        <taxon>Bacteria</taxon>
        <taxon>Pseudomonadati</taxon>
        <taxon>Pseudomonadota</taxon>
        <taxon>Gammaproteobacteria</taxon>
        <taxon>Alteromonadales</taxon>
        <taxon>Alteromonadaceae</taxon>
        <taxon>Lacimicrobium</taxon>
    </lineage>
</organism>
<evidence type="ECO:0000313" key="3">
    <source>
        <dbReference type="EMBL" id="GGD77859.1"/>
    </source>
</evidence>
<name>A0ABQ1RRF6_9ALTE</name>
<comment type="similarity">
    <text evidence="1">Belongs to the short-chain dehydrogenases/reductases (SDR) family.</text>
</comment>
<dbReference type="InterPro" id="IPR020904">
    <property type="entry name" value="Sc_DH/Rdtase_CS"/>
</dbReference>
<dbReference type="Pfam" id="PF13561">
    <property type="entry name" value="adh_short_C2"/>
    <property type="match status" value="1"/>
</dbReference>
<evidence type="ECO:0000313" key="4">
    <source>
        <dbReference type="Proteomes" id="UP000614272"/>
    </source>
</evidence>
<reference evidence="4" key="1">
    <citation type="journal article" date="2019" name="Int. J. Syst. Evol. Microbiol.">
        <title>The Global Catalogue of Microorganisms (GCM) 10K type strain sequencing project: providing services to taxonomists for standard genome sequencing and annotation.</title>
        <authorList>
            <consortium name="The Broad Institute Genomics Platform"/>
            <consortium name="The Broad Institute Genome Sequencing Center for Infectious Disease"/>
            <person name="Wu L."/>
            <person name="Ma J."/>
        </authorList>
    </citation>
    <scope>NUCLEOTIDE SEQUENCE [LARGE SCALE GENOMIC DNA]</scope>
    <source>
        <strain evidence="4">CGMCC 1.12923</strain>
    </source>
</reference>
<evidence type="ECO:0000256" key="2">
    <source>
        <dbReference type="ARBA" id="ARBA00023002"/>
    </source>
</evidence>
<sequence>MAVDKVAVVTGSGRGIGAEAAKLLARNGYSVCVNYVSNAKAADGVKNQILKDGGHCITVKADVSSANDVARLFETVDRELGPVSVLVNNAAILMPQCRLEEISEARFIEVLRKNVLSCFLCSKEAIKRMSTKNGGAGGAIVNVSSAASKSGSPNEYIDYAASKGAVDTLTRGLALEVAQEGVRVNAVRPGLIYTQMHSSGGEPDRVERLKSKIPLQRGGQPAEVAEAILWLATDRSSFVTGSFIDTTGGL</sequence>
<keyword evidence="4" id="KW-1185">Reference proteome</keyword>
<comment type="caution">
    <text evidence="3">The sequence shown here is derived from an EMBL/GenBank/DDBJ whole genome shotgun (WGS) entry which is preliminary data.</text>
</comment>
<evidence type="ECO:0000256" key="1">
    <source>
        <dbReference type="ARBA" id="ARBA00006484"/>
    </source>
</evidence>
<dbReference type="CDD" id="cd05233">
    <property type="entry name" value="SDR_c"/>
    <property type="match status" value="1"/>
</dbReference>
<dbReference type="SUPFAM" id="SSF51735">
    <property type="entry name" value="NAD(P)-binding Rossmann-fold domains"/>
    <property type="match status" value="1"/>
</dbReference>
<gene>
    <name evidence="3" type="ORF">GCM10011357_36200</name>
</gene>
<dbReference type="InterPro" id="IPR036291">
    <property type="entry name" value="NAD(P)-bd_dom_sf"/>
</dbReference>
<dbReference type="Proteomes" id="UP000614272">
    <property type="component" value="Unassembled WGS sequence"/>
</dbReference>